<keyword evidence="3" id="KW-0238">DNA-binding</keyword>
<dbReference type="EMBL" id="QNTT01000018">
    <property type="protein sequence ID" value="RBA36836.1"/>
    <property type="molecule type" value="Genomic_DNA"/>
</dbReference>
<feature type="domain" description="Type I restriction modification DNA specificity" evidence="4">
    <location>
        <begin position="63"/>
        <end position="197"/>
    </location>
</feature>
<name>A0A365PAC8_9ACTN</name>
<evidence type="ECO:0000256" key="1">
    <source>
        <dbReference type="ARBA" id="ARBA00010923"/>
    </source>
</evidence>
<dbReference type="InterPro" id="IPR052021">
    <property type="entry name" value="Type-I_RS_S_subunit"/>
</dbReference>
<organism evidence="5 6">
    <name type="scientific">Dietzia maris</name>
    <dbReference type="NCBI Taxonomy" id="37915"/>
    <lineage>
        <taxon>Bacteria</taxon>
        <taxon>Bacillati</taxon>
        <taxon>Actinomycetota</taxon>
        <taxon>Actinomycetes</taxon>
        <taxon>Mycobacteriales</taxon>
        <taxon>Dietziaceae</taxon>
        <taxon>Dietzia</taxon>
    </lineage>
</organism>
<dbReference type="PANTHER" id="PTHR30408">
    <property type="entry name" value="TYPE-1 RESTRICTION ENZYME ECOKI SPECIFICITY PROTEIN"/>
    <property type="match status" value="1"/>
</dbReference>
<keyword evidence="5" id="KW-0255">Endonuclease</keyword>
<evidence type="ECO:0000256" key="2">
    <source>
        <dbReference type="ARBA" id="ARBA00022747"/>
    </source>
</evidence>
<comment type="similarity">
    <text evidence="1">Belongs to the type-I restriction system S methylase family.</text>
</comment>
<dbReference type="Proteomes" id="UP000252187">
    <property type="component" value="Unassembled WGS sequence"/>
</dbReference>
<proteinExistence type="inferred from homology"/>
<dbReference type="AlphaFoldDB" id="A0A365PAC8"/>
<gene>
    <name evidence="5" type="ORF">DQ226_08620</name>
</gene>
<dbReference type="InterPro" id="IPR000055">
    <property type="entry name" value="Restrct_endonuc_typeI_TRD"/>
</dbReference>
<sequence>MTRTTKTSALEWLDSIPSDWDEREIGRDVWVRARLGWKGLTAGEYVESGIPMLATPNIKSPAIQYSQANKITQERYDESPEIMLKNGDVLLTKDGSTIGTVNIVRDLVGPATVNGSIAVLTATGELEGRYLYWFIASSYAQSIFDRLRGGMGVPHLFQRDINRIRMPRPGLSEQRSIVDYLDRETARIDALIEEQEHLIEMLHERRHALVSRAVCFGVDEDVELRDSGDPMIGIVPLHWTVKAVRHWMESLNGQRIPLSGEERADRRGDFDYYGASGVIDKIDDYLFDEPLVLVSEDGANLLMRSTPIAFTAKGRYWVNNHAHVLRPRISGNIDFWANRLDALDVTTVVSGSAQPKLTAGALMGLRVSAPDDVAEQSRIAEYLAEETARIDALILEAERFIELSKERRSALITAAVTGQIDVRGMA</sequence>
<protein>
    <submittedName>
        <fullName evidence="5">Restriction endonuclease subunit S</fullName>
    </submittedName>
</protein>
<dbReference type="Gene3D" id="3.90.220.20">
    <property type="entry name" value="DNA methylase specificity domains"/>
    <property type="match status" value="2"/>
</dbReference>
<dbReference type="InterPro" id="IPR044946">
    <property type="entry name" value="Restrct_endonuc_typeI_TRD_sf"/>
</dbReference>
<dbReference type="GO" id="GO:0004519">
    <property type="term" value="F:endonuclease activity"/>
    <property type="evidence" value="ECO:0007669"/>
    <property type="project" value="UniProtKB-KW"/>
</dbReference>
<feature type="domain" description="Type I restriction modification DNA specificity" evidence="4">
    <location>
        <begin position="253"/>
        <end position="384"/>
    </location>
</feature>
<evidence type="ECO:0000313" key="6">
    <source>
        <dbReference type="Proteomes" id="UP000252187"/>
    </source>
</evidence>
<dbReference type="CDD" id="cd17262">
    <property type="entry name" value="RMtype1_S_Aco12261I-TRD2-CR2"/>
    <property type="match status" value="1"/>
</dbReference>
<evidence type="ECO:0000256" key="3">
    <source>
        <dbReference type="ARBA" id="ARBA00023125"/>
    </source>
</evidence>
<dbReference type="Pfam" id="PF01420">
    <property type="entry name" value="Methylase_S"/>
    <property type="match status" value="2"/>
</dbReference>
<keyword evidence="2" id="KW-0680">Restriction system</keyword>
<evidence type="ECO:0000313" key="5">
    <source>
        <dbReference type="EMBL" id="RBA36836.1"/>
    </source>
</evidence>
<keyword evidence="5" id="KW-0378">Hydrolase</keyword>
<dbReference type="GO" id="GO:0009307">
    <property type="term" value="P:DNA restriction-modification system"/>
    <property type="evidence" value="ECO:0007669"/>
    <property type="project" value="UniProtKB-KW"/>
</dbReference>
<keyword evidence="5" id="KW-0540">Nuclease</keyword>
<dbReference type="Gene3D" id="1.10.287.1120">
    <property type="entry name" value="Bipartite methylase S protein"/>
    <property type="match status" value="1"/>
</dbReference>
<dbReference type="GO" id="GO:0003677">
    <property type="term" value="F:DNA binding"/>
    <property type="evidence" value="ECO:0007669"/>
    <property type="project" value="UniProtKB-KW"/>
</dbReference>
<dbReference type="SUPFAM" id="SSF116734">
    <property type="entry name" value="DNA methylase specificity domain"/>
    <property type="match status" value="2"/>
</dbReference>
<evidence type="ECO:0000259" key="4">
    <source>
        <dbReference type="Pfam" id="PF01420"/>
    </source>
</evidence>
<comment type="caution">
    <text evidence="5">The sequence shown here is derived from an EMBL/GenBank/DDBJ whole genome shotgun (WGS) entry which is preliminary data.</text>
</comment>
<accession>A0A365PAC8</accession>
<dbReference type="PANTHER" id="PTHR30408:SF12">
    <property type="entry name" value="TYPE I RESTRICTION ENZYME MJAVIII SPECIFICITY SUBUNIT"/>
    <property type="match status" value="1"/>
</dbReference>
<reference evidence="5 6" key="1">
    <citation type="submission" date="2018-06" db="EMBL/GenBank/DDBJ databases">
        <title>Whole genome sequencing of four bacterial strains from South Shetland trench revealing bio-synthetic gene clusters.</title>
        <authorList>
            <person name="Abdel-Mageed W.M."/>
            <person name="Lehri B."/>
            <person name="Jarmusch S.A."/>
            <person name="Miranda K."/>
            <person name="Goodfellow M."/>
            <person name="Jaspars M."/>
            <person name="Karlyshev A.V."/>
        </authorList>
    </citation>
    <scope>NUCLEOTIDE SEQUENCE [LARGE SCALE GENOMIC DNA]</scope>
    <source>
        <strain evidence="5 6">SST1</strain>
    </source>
</reference>